<reference evidence="1 2" key="2">
    <citation type="journal article" date="2022" name="Mol. Ecol. Resour.">
        <title>The genomes of chicory, endive, great burdock and yacon provide insights into Asteraceae paleo-polyploidization history and plant inulin production.</title>
        <authorList>
            <person name="Fan W."/>
            <person name="Wang S."/>
            <person name="Wang H."/>
            <person name="Wang A."/>
            <person name="Jiang F."/>
            <person name="Liu H."/>
            <person name="Zhao H."/>
            <person name="Xu D."/>
            <person name="Zhang Y."/>
        </authorList>
    </citation>
    <scope>NUCLEOTIDE SEQUENCE [LARGE SCALE GENOMIC DNA]</scope>
    <source>
        <strain evidence="2">cv. Niubang</strain>
    </source>
</reference>
<organism evidence="1 2">
    <name type="scientific">Arctium lappa</name>
    <name type="common">Greater burdock</name>
    <name type="synonym">Lappa major</name>
    <dbReference type="NCBI Taxonomy" id="4217"/>
    <lineage>
        <taxon>Eukaryota</taxon>
        <taxon>Viridiplantae</taxon>
        <taxon>Streptophyta</taxon>
        <taxon>Embryophyta</taxon>
        <taxon>Tracheophyta</taxon>
        <taxon>Spermatophyta</taxon>
        <taxon>Magnoliopsida</taxon>
        <taxon>eudicotyledons</taxon>
        <taxon>Gunneridae</taxon>
        <taxon>Pentapetalae</taxon>
        <taxon>asterids</taxon>
        <taxon>campanulids</taxon>
        <taxon>Asterales</taxon>
        <taxon>Asteraceae</taxon>
        <taxon>Carduoideae</taxon>
        <taxon>Cardueae</taxon>
        <taxon>Arctiinae</taxon>
        <taxon>Arctium</taxon>
    </lineage>
</organism>
<comment type="caution">
    <text evidence="1">The sequence shown here is derived from an EMBL/GenBank/DDBJ whole genome shotgun (WGS) entry which is preliminary data.</text>
</comment>
<reference evidence="2" key="1">
    <citation type="journal article" date="2022" name="Mol. Ecol. Resour.">
        <title>The genomes of chicory, endive, great burdock and yacon provide insights into Asteraceae palaeo-polyploidization history and plant inulin production.</title>
        <authorList>
            <person name="Fan W."/>
            <person name="Wang S."/>
            <person name="Wang H."/>
            <person name="Wang A."/>
            <person name="Jiang F."/>
            <person name="Liu H."/>
            <person name="Zhao H."/>
            <person name="Xu D."/>
            <person name="Zhang Y."/>
        </authorList>
    </citation>
    <scope>NUCLEOTIDE SEQUENCE [LARGE SCALE GENOMIC DNA]</scope>
    <source>
        <strain evidence="2">cv. Niubang</strain>
    </source>
</reference>
<keyword evidence="2" id="KW-1185">Reference proteome</keyword>
<accession>A0ACB9BAW0</accession>
<sequence length="101" mass="11776">MLYRDVMGLGRDEIRQFRRNPCCFNGGEAKKPGQMISKGHKNYDLMLNLQLGIRSPMTLPSFDPSIQRLNGKILKVKKLMDLYYVLYDCFCFNEIFMDIDG</sequence>
<protein>
    <submittedName>
        <fullName evidence="1">Uncharacterized protein</fullName>
    </submittedName>
</protein>
<dbReference type="EMBL" id="CM042052">
    <property type="protein sequence ID" value="KAI3718728.1"/>
    <property type="molecule type" value="Genomic_DNA"/>
</dbReference>
<evidence type="ECO:0000313" key="2">
    <source>
        <dbReference type="Proteomes" id="UP001055879"/>
    </source>
</evidence>
<name>A0ACB9BAW0_ARCLA</name>
<dbReference type="Proteomes" id="UP001055879">
    <property type="component" value="Linkage Group LG06"/>
</dbReference>
<evidence type="ECO:0000313" key="1">
    <source>
        <dbReference type="EMBL" id="KAI3718728.1"/>
    </source>
</evidence>
<gene>
    <name evidence="1" type="ORF">L6452_19610</name>
</gene>
<proteinExistence type="predicted"/>